<proteinExistence type="predicted"/>
<dbReference type="EMBL" id="KQ416062">
    <property type="protein sequence ID" value="KOF98869.1"/>
    <property type="molecule type" value="Genomic_DNA"/>
</dbReference>
<sequence length="106" mass="12644">MLPYHLWLNNSIIRYEYVPIYISIIRSPGSRNVSLSTHFNCYISLWSMSAHQQLLCYMSLWVEILAHLYLNQVWVFAPFNYWNSRVFGPTFQLLCRAFQLTSSKIM</sequence>
<dbReference type="AlphaFoldDB" id="A0A0L8IBU1"/>
<gene>
    <name evidence="1" type="ORF">OCBIM_22022205mg</name>
</gene>
<organism evidence="1">
    <name type="scientific">Octopus bimaculoides</name>
    <name type="common">California two-spotted octopus</name>
    <dbReference type="NCBI Taxonomy" id="37653"/>
    <lineage>
        <taxon>Eukaryota</taxon>
        <taxon>Metazoa</taxon>
        <taxon>Spiralia</taxon>
        <taxon>Lophotrochozoa</taxon>
        <taxon>Mollusca</taxon>
        <taxon>Cephalopoda</taxon>
        <taxon>Coleoidea</taxon>
        <taxon>Octopodiformes</taxon>
        <taxon>Octopoda</taxon>
        <taxon>Incirrata</taxon>
        <taxon>Octopodidae</taxon>
        <taxon>Octopus</taxon>
    </lineage>
</organism>
<protein>
    <submittedName>
        <fullName evidence="1">Uncharacterized protein</fullName>
    </submittedName>
</protein>
<accession>A0A0L8IBU1</accession>
<evidence type="ECO:0000313" key="1">
    <source>
        <dbReference type="EMBL" id="KOF98869.1"/>
    </source>
</evidence>
<name>A0A0L8IBU1_OCTBM</name>
<reference evidence="1" key="1">
    <citation type="submission" date="2015-07" db="EMBL/GenBank/DDBJ databases">
        <title>MeaNS - Measles Nucleotide Surveillance Program.</title>
        <authorList>
            <person name="Tran T."/>
            <person name="Druce J."/>
        </authorList>
    </citation>
    <scope>NUCLEOTIDE SEQUENCE</scope>
    <source>
        <strain evidence="1">UCB-OBI-ISO-001</strain>
        <tissue evidence="1">Gonad</tissue>
    </source>
</reference>